<protein>
    <submittedName>
        <fullName evidence="2">Peptidoglycan-binding protein</fullName>
    </submittedName>
</protein>
<evidence type="ECO:0000259" key="1">
    <source>
        <dbReference type="Pfam" id="PF01471"/>
    </source>
</evidence>
<sequence>MYTDEQKRRHIYDLQVCLRRIQQENDHPQPLVPDGIFGAETAEAVRAHQRQNGLPVSGQVDRATWDSIFGAYEHLTALDALPAAVRFFPAEGGVLSPGDRGAAVFVLQLLLGSGAPHFANLAPVPLTGEYDAETETAVRVMQGIFGLPQTGVADCATWDMLAGLHNALYERAPLAWALP</sequence>
<dbReference type="Gene3D" id="1.10.101.10">
    <property type="entry name" value="PGBD-like superfamily/PGBD"/>
    <property type="match status" value="2"/>
</dbReference>
<dbReference type="SUPFAM" id="SSF47090">
    <property type="entry name" value="PGBD-like"/>
    <property type="match status" value="2"/>
</dbReference>
<accession>A0ABR7GNN8</accession>
<comment type="caution">
    <text evidence="2">The sequence shown here is derived from an EMBL/GenBank/DDBJ whole genome shotgun (WGS) entry which is preliminary data.</text>
</comment>
<dbReference type="RefSeq" id="WP_158579150.1">
    <property type="nucleotide sequence ID" value="NZ_JACOPK010000006.1"/>
</dbReference>
<organism evidence="2 3">
    <name type="scientific">Agathobaculum hominis</name>
    <dbReference type="NCBI Taxonomy" id="2763014"/>
    <lineage>
        <taxon>Bacteria</taxon>
        <taxon>Bacillati</taxon>
        <taxon>Bacillota</taxon>
        <taxon>Clostridia</taxon>
        <taxon>Eubacteriales</taxon>
        <taxon>Butyricicoccaceae</taxon>
        <taxon>Agathobaculum</taxon>
    </lineage>
</organism>
<dbReference type="Pfam" id="PF01471">
    <property type="entry name" value="PG_binding_1"/>
    <property type="match status" value="2"/>
</dbReference>
<feature type="domain" description="Peptidoglycan binding-like" evidence="1">
    <location>
        <begin position="13"/>
        <end position="67"/>
    </location>
</feature>
<proteinExistence type="predicted"/>
<gene>
    <name evidence="2" type="ORF">H8S02_08235</name>
</gene>
<keyword evidence="3" id="KW-1185">Reference proteome</keyword>
<evidence type="ECO:0000313" key="2">
    <source>
        <dbReference type="EMBL" id="MBC5695932.1"/>
    </source>
</evidence>
<dbReference type="InterPro" id="IPR002477">
    <property type="entry name" value="Peptidoglycan-bd-like"/>
</dbReference>
<dbReference type="EMBL" id="JACOPK010000006">
    <property type="protein sequence ID" value="MBC5695932.1"/>
    <property type="molecule type" value="Genomic_DNA"/>
</dbReference>
<evidence type="ECO:0000313" key="3">
    <source>
        <dbReference type="Proteomes" id="UP000641741"/>
    </source>
</evidence>
<name>A0ABR7GNN8_9FIRM</name>
<dbReference type="InterPro" id="IPR036365">
    <property type="entry name" value="PGBD-like_sf"/>
</dbReference>
<dbReference type="InterPro" id="IPR036366">
    <property type="entry name" value="PGBDSf"/>
</dbReference>
<reference evidence="2 3" key="1">
    <citation type="submission" date="2020-08" db="EMBL/GenBank/DDBJ databases">
        <title>Genome public.</title>
        <authorList>
            <person name="Liu C."/>
            <person name="Sun Q."/>
        </authorList>
    </citation>
    <scope>NUCLEOTIDE SEQUENCE [LARGE SCALE GENOMIC DNA]</scope>
    <source>
        <strain evidence="2 3">M2</strain>
    </source>
</reference>
<dbReference type="Proteomes" id="UP000641741">
    <property type="component" value="Unassembled WGS sequence"/>
</dbReference>
<feature type="domain" description="Peptidoglycan binding-like" evidence="1">
    <location>
        <begin position="123"/>
        <end position="161"/>
    </location>
</feature>